<dbReference type="Pfam" id="PF00177">
    <property type="entry name" value="Ribosomal_S7"/>
    <property type="match status" value="1"/>
</dbReference>
<feature type="domain" description="Small ribosomal subunit protein uS7" evidence="7">
    <location>
        <begin position="79"/>
        <end position="214"/>
    </location>
</feature>
<keyword evidence="4" id="KW-0687">Ribonucleoprotein</keyword>
<evidence type="ECO:0000259" key="8">
    <source>
        <dbReference type="Pfam" id="PF07250"/>
    </source>
</evidence>
<evidence type="ECO:0000256" key="2">
    <source>
        <dbReference type="ARBA" id="ARBA00022729"/>
    </source>
</evidence>
<dbReference type="InterPro" id="IPR011043">
    <property type="entry name" value="Gal_Oxase/kelch_b-propeller"/>
</dbReference>
<keyword evidence="2" id="KW-0732">Signal</keyword>
<dbReference type="InterPro" id="IPR009880">
    <property type="entry name" value="Glyoxal_oxidase_N"/>
</dbReference>
<dbReference type="Pfam" id="PF09118">
    <property type="entry name" value="GO-like_E_set"/>
    <property type="match status" value="1"/>
</dbReference>
<accession>A0A409Y109</accession>
<dbReference type="InterPro" id="IPR014756">
    <property type="entry name" value="Ig_E-set"/>
</dbReference>
<dbReference type="GO" id="GO:0005840">
    <property type="term" value="C:ribosome"/>
    <property type="evidence" value="ECO:0007669"/>
    <property type="project" value="UniProtKB-KW"/>
</dbReference>
<keyword evidence="6" id="KW-1133">Transmembrane helix</keyword>
<dbReference type="SUPFAM" id="SSF81296">
    <property type="entry name" value="E set domains"/>
    <property type="match status" value="1"/>
</dbReference>
<dbReference type="EMBL" id="NHYE01001336">
    <property type="protein sequence ID" value="PPQ96678.1"/>
    <property type="molecule type" value="Genomic_DNA"/>
</dbReference>
<dbReference type="SUPFAM" id="SSF50965">
    <property type="entry name" value="Galactose oxidase, central domain"/>
    <property type="match status" value="1"/>
</dbReference>
<dbReference type="InterPro" id="IPR047988">
    <property type="entry name" value="Ribosomal_uS7m_fungi"/>
</dbReference>
<dbReference type="InterPro" id="IPR037293">
    <property type="entry name" value="Gal_Oxidase_central_sf"/>
</dbReference>
<dbReference type="Proteomes" id="UP000284706">
    <property type="component" value="Unassembled WGS sequence"/>
</dbReference>
<dbReference type="InterPro" id="IPR013783">
    <property type="entry name" value="Ig-like_fold"/>
</dbReference>
<keyword evidence="11" id="KW-1185">Reference proteome</keyword>
<evidence type="ECO:0000256" key="3">
    <source>
        <dbReference type="ARBA" id="ARBA00022980"/>
    </source>
</evidence>
<dbReference type="OrthoDB" id="2019572at2759"/>
<evidence type="ECO:0000256" key="4">
    <source>
        <dbReference type="ARBA" id="ARBA00023274"/>
    </source>
</evidence>
<evidence type="ECO:0000256" key="5">
    <source>
        <dbReference type="SAM" id="MobiDB-lite"/>
    </source>
</evidence>
<evidence type="ECO:0000313" key="11">
    <source>
        <dbReference type="Proteomes" id="UP000284706"/>
    </source>
</evidence>
<gene>
    <name evidence="10" type="ORF">CVT26_010307</name>
</gene>
<feature type="compositionally biased region" description="Gly residues" evidence="5">
    <location>
        <begin position="970"/>
        <end position="979"/>
    </location>
</feature>
<proteinExistence type="inferred from homology"/>
<organism evidence="10 11">
    <name type="scientific">Gymnopilus dilepis</name>
    <dbReference type="NCBI Taxonomy" id="231916"/>
    <lineage>
        <taxon>Eukaryota</taxon>
        <taxon>Fungi</taxon>
        <taxon>Dikarya</taxon>
        <taxon>Basidiomycota</taxon>
        <taxon>Agaricomycotina</taxon>
        <taxon>Agaricomycetes</taxon>
        <taxon>Agaricomycetidae</taxon>
        <taxon>Agaricales</taxon>
        <taxon>Agaricineae</taxon>
        <taxon>Hymenogastraceae</taxon>
        <taxon>Gymnopilus</taxon>
    </lineage>
</organism>
<dbReference type="PANTHER" id="PTHR32208:SF21">
    <property type="entry name" value="LOW QUALITY PROTEIN: ALDEHYDE OXIDASE GLOX-LIKE"/>
    <property type="match status" value="1"/>
</dbReference>
<keyword evidence="6" id="KW-0812">Transmembrane</keyword>
<comment type="similarity">
    <text evidence="1">Belongs to the universal ribosomal protein uS7 family.</text>
</comment>
<evidence type="ECO:0000259" key="9">
    <source>
        <dbReference type="Pfam" id="PF09118"/>
    </source>
</evidence>
<dbReference type="CDD" id="cd02851">
    <property type="entry name" value="E_set_GO_C"/>
    <property type="match status" value="1"/>
</dbReference>
<dbReference type="InterPro" id="IPR036823">
    <property type="entry name" value="Ribosomal_uS7_dom_sf"/>
</dbReference>
<comment type="caution">
    <text evidence="10">The sequence shown here is derived from an EMBL/GenBank/DDBJ whole genome shotgun (WGS) entry which is preliminary data.</text>
</comment>
<dbReference type="InterPro" id="IPR023798">
    <property type="entry name" value="Ribosomal_uS7_dom"/>
</dbReference>
<dbReference type="PANTHER" id="PTHR32208">
    <property type="entry name" value="SECRETED PROTEIN-RELATED"/>
    <property type="match status" value="1"/>
</dbReference>
<dbReference type="SUPFAM" id="SSF47973">
    <property type="entry name" value="Ribosomal protein S7"/>
    <property type="match status" value="1"/>
</dbReference>
<dbReference type="InterPro" id="IPR015202">
    <property type="entry name" value="GO-like_E_set"/>
</dbReference>
<evidence type="ECO:0000313" key="10">
    <source>
        <dbReference type="EMBL" id="PPQ96678.1"/>
    </source>
</evidence>
<dbReference type="CDD" id="cd14868">
    <property type="entry name" value="uS7_Mitochondria_Fungi"/>
    <property type="match status" value="1"/>
</dbReference>
<sequence>MLPSVRQTARSVLARLLPGRAFVATLHSSSSSRNQSQEDEARDILFGDMSGTTAIDQAGQNQVSKPRPNYDIMHHYIPPAQSPILQLLTTMMMKDGKYASAAKQTSQLLLHIYAMTRSPPMPIIEQAISLISPAVRLQRMKQRGGKSLIKPIPLSERQRTRLGIKWLIDEVDKKGTPGKRRSERLAKEIMGIMHGESSVLRMKFEQHKTAMINRMILPPLSLLALCLASSPALAATAGSFADGGNTLISAMMLFVGNDKKVYILDKAEGNAAQINGHPAWGAVWDMDSHQSTVMDVRTNTFCSSGMHLPNGSYVTFGGNGAVGQGGGFGSQLNPGGFSAAWDSVYQDFDGTRAMRILNPCTDSDNFASAQCQWFDDPTLLSMQKSRWYSAAEATGTGEVVIIGGFVNGGYVNRNYPVGDPSKNLGAEYTYEYFPPRSDPPQTFNFLLATSGLNAYAHTFMMPSGKMFVQANLSTVLWDFNANQETPLPAMPNGVARVYPASGAVAMLPLTPANNYTPTILFCGGQAMPEFDYGDYRFPFADTWNIPASQDCQRITPEPQDGSAPTYVQDDNMLEGRTMGQFIILPDSTLLMVNGGLNGTAGYSNNGTLTTTNPADMPFGESLASGPVGKPAIYNPTAPAGSRWSNSGLSTSNIARLYHSSAMLLPDGSVLIAGSNPNLDVNTNAFFPTEYRAEIFYPPYFNASVRPAPTGMPKTLSYGGDPFDITIPASSYSGKANDAADSATVIITRGGFTTHAMNMGQRHMQLNNTYTVNSDGSITLHVAQPPPNPNIFQPGPAFMFVNVHGIPSNGSYLIVGNGQIGQQPTAPASVLPASIRLDSASGSASGANAASATPSSTSSSSGSHIGVIIGAIAAGVAAVAAIGAVAAIIVARRRRAAAAATSMYPMSGPGPAGFGKTRGDRASDSSAFIPLQQSNHSAAWNASTTSFNAYTDNPDPYASNPSFSPMQGAPRTGGGQQYRY</sequence>
<dbReference type="Gene3D" id="2.60.40.10">
    <property type="entry name" value="Immunoglobulins"/>
    <property type="match status" value="1"/>
</dbReference>
<dbReference type="InParanoid" id="A0A409Y109"/>
<feature type="domain" description="Glyoxal oxidase N-terminal" evidence="8">
    <location>
        <begin position="348"/>
        <end position="699"/>
    </location>
</feature>
<name>A0A409Y109_9AGAR</name>
<dbReference type="GO" id="GO:1990904">
    <property type="term" value="C:ribonucleoprotein complex"/>
    <property type="evidence" value="ECO:0007669"/>
    <property type="project" value="UniProtKB-KW"/>
</dbReference>
<evidence type="ECO:0008006" key="12">
    <source>
        <dbReference type="Google" id="ProtNLM"/>
    </source>
</evidence>
<dbReference type="STRING" id="231916.A0A409Y109"/>
<dbReference type="Pfam" id="PF07250">
    <property type="entry name" value="Glyoxal_oxid_N"/>
    <property type="match status" value="1"/>
</dbReference>
<evidence type="ECO:0000259" key="7">
    <source>
        <dbReference type="Pfam" id="PF00177"/>
    </source>
</evidence>
<evidence type="ECO:0000256" key="1">
    <source>
        <dbReference type="ARBA" id="ARBA00007151"/>
    </source>
</evidence>
<protein>
    <recommendedName>
        <fullName evidence="12">Ribosomal protein S7 domain-containing protein</fullName>
    </recommendedName>
</protein>
<reference evidence="10 11" key="1">
    <citation type="journal article" date="2018" name="Evol. Lett.">
        <title>Horizontal gene cluster transfer increased hallucinogenic mushroom diversity.</title>
        <authorList>
            <person name="Reynolds H.T."/>
            <person name="Vijayakumar V."/>
            <person name="Gluck-Thaler E."/>
            <person name="Korotkin H.B."/>
            <person name="Matheny P.B."/>
            <person name="Slot J.C."/>
        </authorList>
    </citation>
    <scope>NUCLEOTIDE SEQUENCE [LARGE SCALE GENOMIC DNA]</scope>
    <source>
        <strain evidence="10 11">SRW20</strain>
    </source>
</reference>
<feature type="domain" description="Galactose oxidase-like Early set" evidence="9">
    <location>
        <begin position="705"/>
        <end position="811"/>
    </location>
</feature>
<feature type="transmembrane region" description="Helical" evidence="6">
    <location>
        <begin position="864"/>
        <end position="890"/>
    </location>
</feature>
<feature type="region of interest" description="Disordered" evidence="5">
    <location>
        <begin position="950"/>
        <end position="979"/>
    </location>
</feature>
<dbReference type="Gene3D" id="1.10.455.10">
    <property type="entry name" value="Ribosomal protein S7 domain"/>
    <property type="match status" value="1"/>
</dbReference>
<dbReference type="AlphaFoldDB" id="A0A409Y109"/>
<evidence type="ECO:0000256" key="6">
    <source>
        <dbReference type="SAM" id="Phobius"/>
    </source>
</evidence>
<keyword evidence="3" id="KW-0689">Ribosomal protein</keyword>
<keyword evidence="6" id="KW-0472">Membrane</keyword>
<dbReference type="Gene3D" id="2.130.10.80">
    <property type="entry name" value="Galactose oxidase/kelch, beta-propeller"/>
    <property type="match status" value="1"/>
</dbReference>